<gene>
    <name evidence="1" type="ORF">CRG98_041383</name>
</gene>
<name>A0A2I0I454_PUNGR</name>
<evidence type="ECO:0000313" key="1">
    <source>
        <dbReference type="EMBL" id="PKI38226.1"/>
    </source>
</evidence>
<organism evidence="1 2">
    <name type="scientific">Punica granatum</name>
    <name type="common">Pomegranate</name>
    <dbReference type="NCBI Taxonomy" id="22663"/>
    <lineage>
        <taxon>Eukaryota</taxon>
        <taxon>Viridiplantae</taxon>
        <taxon>Streptophyta</taxon>
        <taxon>Embryophyta</taxon>
        <taxon>Tracheophyta</taxon>
        <taxon>Spermatophyta</taxon>
        <taxon>Magnoliopsida</taxon>
        <taxon>eudicotyledons</taxon>
        <taxon>Gunneridae</taxon>
        <taxon>Pentapetalae</taxon>
        <taxon>rosids</taxon>
        <taxon>malvids</taxon>
        <taxon>Myrtales</taxon>
        <taxon>Lythraceae</taxon>
        <taxon>Punica</taxon>
    </lineage>
</organism>
<dbReference type="EMBL" id="PGOL01004192">
    <property type="protein sequence ID" value="PKI38226.1"/>
    <property type="molecule type" value="Genomic_DNA"/>
</dbReference>
<comment type="caution">
    <text evidence="1">The sequence shown here is derived from an EMBL/GenBank/DDBJ whole genome shotgun (WGS) entry which is preliminary data.</text>
</comment>
<proteinExistence type="predicted"/>
<protein>
    <submittedName>
        <fullName evidence="1">Uncharacterized protein</fullName>
    </submittedName>
</protein>
<evidence type="ECO:0000313" key="2">
    <source>
        <dbReference type="Proteomes" id="UP000233551"/>
    </source>
</evidence>
<dbReference type="AlphaFoldDB" id="A0A2I0I454"/>
<dbReference type="Proteomes" id="UP000233551">
    <property type="component" value="Unassembled WGS sequence"/>
</dbReference>
<keyword evidence="2" id="KW-1185">Reference proteome</keyword>
<accession>A0A2I0I454</accession>
<sequence length="899" mass="100765">MHFHWRAPSQDRSPPLFRQCTFIWGHLLRIAVRLYFRNALSLACTFSGSQSAFISAMHFHLGAPSQDRSAPLFPQCTFIGVHLLRIAVRLYFGNALSFGGTFSGSQCAFISAMHFHWRAPSQDRSPPLFRQCTFIWGHLLRIAVRLYFRNALSLACTFSGSQSAFISAMHFHLGAPSQDRSAPLFPQCTFIGVHLLRIAVRLYFGNALSFGGTFSGSQCAFISAMHFHWRAPSQDRSPPLFRQCTFIWGHLLRIAVRLYFRNALSLACTFSGSQSAFISAMHFHLGAPSQDRSAPLFPQCTFIGVHLLRIAVRLYFGNALSFGGTFSGSQCAFISAMHFHWRAPSQDRSPPLFRQCTFIWGHLLRIAVRLYFRNALSLACTFSGSQSAFISAMHFHLGAPSQDRSAPLFPQCTFIGVHLLRIAVRLYFGNALSFGGTFSGSQCAFISAMHFHWRAPSQDRSPPLFRQCTFIWGHLLRIAVRLYFRNALSLACTFSGSQSAFISAMHFHLGAPSQDRSAPLFPQCTFIGVHLLRIAVRLYFGNALSFGGTFSGSQCAFISAMHFHWRAPSQDRSPPLFRQCTFIWGHLLRIAVRLYFRNALSLACTFSGSQSAFISAMHFHLGAPSQDRSAPLFPQCTFIGVHLLRIAVRLYFGNALSFGGTFSGSQCAFISAMHFHWRAPSQDRSPPLFRQCTFIWGHLLRIAVRLYFRNALSLACTFSGSQSAFISAMHFHLGAPSQDRSAPLFPQCTFIGVHLLRIAVRLYFGNALSFGGTFSGSQCAFISAMHFHWRAPSQDRSPPLFRQCTFIWGHLLRIAVRLYFRNALSLACTFSGSQSAFISAMHFHLGAPSQDRSAPLFPQCTFIGVHLLRIAVRLYFGNALSFGVHHLRIAVRLYFRNAL</sequence>
<reference evidence="1 2" key="1">
    <citation type="submission" date="2017-11" db="EMBL/GenBank/DDBJ databases">
        <title>De-novo sequencing of pomegranate (Punica granatum L.) genome.</title>
        <authorList>
            <person name="Akparov Z."/>
            <person name="Amiraslanov A."/>
            <person name="Hajiyeva S."/>
            <person name="Abbasov M."/>
            <person name="Kaur K."/>
            <person name="Hamwieh A."/>
            <person name="Solovyev V."/>
            <person name="Salamov A."/>
            <person name="Braich B."/>
            <person name="Kosarev P."/>
            <person name="Mahmoud A."/>
            <person name="Hajiyev E."/>
            <person name="Babayeva S."/>
            <person name="Izzatullayeva V."/>
            <person name="Mammadov A."/>
            <person name="Mammadov A."/>
            <person name="Sharifova S."/>
            <person name="Ojaghi J."/>
            <person name="Eynullazada K."/>
            <person name="Bayramov B."/>
            <person name="Abdulazimova A."/>
            <person name="Shahmuradov I."/>
        </authorList>
    </citation>
    <scope>NUCLEOTIDE SEQUENCE [LARGE SCALE GENOMIC DNA]</scope>
    <source>
        <strain evidence="2">cv. AG2017</strain>
        <tissue evidence="1">Leaf</tissue>
    </source>
</reference>